<dbReference type="GO" id="GO:0019760">
    <property type="term" value="P:glucosinolate metabolic process"/>
    <property type="evidence" value="ECO:0007669"/>
    <property type="project" value="UniProtKB-ARBA"/>
</dbReference>
<evidence type="ECO:0000313" key="3">
    <source>
        <dbReference type="EMBL" id="PVD28339.1"/>
    </source>
</evidence>
<organism evidence="3 4">
    <name type="scientific">Pomacea canaliculata</name>
    <name type="common">Golden apple snail</name>
    <dbReference type="NCBI Taxonomy" id="400727"/>
    <lineage>
        <taxon>Eukaryota</taxon>
        <taxon>Metazoa</taxon>
        <taxon>Spiralia</taxon>
        <taxon>Lophotrochozoa</taxon>
        <taxon>Mollusca</taxon>
        <taxon>Gastropoda</taxon>
        <taxon>Caenogastropoda</taxon>
        <taxon>Architaenioglossa</taxon>
        <taxon>Ampullarioidea</taxon>
        <taxon>Ampullariidae</taxon>
        <taxon>Pomacea</taxon>
    </lineage>
</organism>
<comment type="caution">
    <text evidence="3">The sequence shown here is derived from an EMBL/GenBank/DDBJ whole genome shotgun (WGS) entry which is preliminary data.</text>
</comment>
<dbReference type="EMBL" id="PZQS01000006">
    <property type="protein sequence ID" value="PVD28339.1"/>
    <property type="molecule type" value="Genomic_DNA"/>
</dbReference>
<gene>
    <name evidence="3" type="ORF">C0Q70_10926</name>
</gene>
<evidence type="ECO:0000256" key="1">
    <source>
        <dbReference type="ARBA" id="ARBA00022737"/>
    </source>
</evidence>
<dbReference type="AlphaFoldDB" id="A0A2T7P4J8"/>
<dbReference type="Gene3D" id="2.120.10.80">
    <property type="entry name" value="Kelch-type beta propeller"/>
    <property type="match status" value="1"/>
</dbReference>
<keyword evidence="4" id="KW-1185">Reference proteome</keyword>
<protein>
    <submittedName>
        <fullName evidence="3">Uncharacterized protein</fullName>
    </submittedName>
</protein>
<dbReference type="PANTHER" id="PTHR47435:SF4">
    <property type="entry name" value="KELCH REPEAT PROTEIN (AFU_ORTHOLOGUE AFUA_5G12780)"/>
    <property type="match status" value="1"/>
</dbReference>
<dbReference type="GO" id="GO:0005829">
    <property type="term" value="C:cytosol"/>
    <property type="evidence" value="ECO:0007669"/>
    <property type="project" value="TreeGrafter"/>
</dbReference>
<dbReference type="OrthoDB" id="10250130at2759"/>
<dbReference type="GO" id="GO:0030234">
    <property type="term" value="F:enzyme regulator activity"/>
    <property type="evidence" value="ECO:0007669"/>
    <property type="project" value="TreeGrafter"/>
</dbReference>
<evidence type="ECO:0000256" key="2">
    <source>
        <dbReference type="ARBA" id="ARBA00023004"/>
    </source>
</evidence>
<evidence type="ECO:0000313" key="4">
    <source>
        <dbReference type="Proteomes" id="UP000245119"/>
    </source>
</evidence>
<dbReference type="InterPro" id="IPR015915">
    <property type="entry name" value="Kelch-typ_b-propeller"/>
</dbReference>
<reference evidence="3 4" key="1">
    <citation type="submission" date="2018-04" db="EMBL/GenBank/DDBJ databases">
        <title>The genome of golden apple snail Pomacea canaliculata provides insight into stress tolerance and invasive adaptation.</title>
        <authorList>
            <person name="Liu C."/>
            <person name="Liu B."/>
            <person name="Ren Y."/>
            <person name="Zhang Y."/>
            <person name="Wang H."/>
            <person name="Li S."/>
            <person name="Jiang F."/>
            <person name="Yin L."/>
            <person name="Zhang G."/>
            <person name="Qian W."/>
            <person name="Fan W."/>
        </authorList>
    </citation>
    <scope>NUCLEOTIDE SEQUENCE [LARGE SCALE GENOMIC DNA]</scope>
    <source>
        <strain evidence="3">SZHN2017</strain>
        <tissue evidence="3">Muscle</tissue>
    </source>
</reference>
<keyword evidence="1" id="KW-0677">Repeat</keyword>
<dbReference type="SUPFAM" id="SSF117281">
    <property type="entry name" value="Kelch motif"/>
    <property type="match status" value="1"/>
</dbReference>
<dbReference type="Proteomes" id="UP000245119">
    <property type="component" value="Linkage Group LG6"/>
</dbReference>
<dbReference type="Pfam" id="PF24681">
    <property type="entry name" value="Kelch_KLHDC2_KLHL20_DRC7"/>
    <property type="match status" value="1"/>
</dbReference>
<name>A0A2T7P4J8_POMCA</name>
<sequence>MVLTKYKWAEILCPDPRPLPRSSHSLNVVNGVGYVTGGEHEPRVPIGSAVWTIDVTSGKWRELETKGADVPPRNAHAASVVGSCIYLFGGRQGIAMGEGSLATCTNWTRLQATWSEVAMAGQVPEARSYHCMTSIGTTLYVFGGCTLSGRLNDLHSFDTDAGVWKRCRPLTSSGDAAGRGWWRSGGSCTSWGVSWGTSSGMVSGLLYGADGVLLFGGNGEDNTRLNDTHLLQVTQ</sequence>
<accession>A0A2T7P4J8</accession>
<proteinExistence type="predicted"/>
<dbReference type="PANTHER" id="PTHR47435">
    <property type="entry name" value="KELCH REPEAT PROTEIN (AFU_ORTHOLOGUE AFUA_5G12780)"/>
    <property type="match status" value="1"/>
</dbReference>
<keyword evidence="2" id="KW-0408">Iron</keyword>